<reference evidence="3" key="1">
    <citation type="journal article" date="2019" name="Int. J. Syst. Evol. Microbiol.">
        <title>The Global Catalogue of Microorganisms (GCM) 10K type strain sequencing project: providing services to taxonomists for standard genome sequencing and annotation.</title>
        <authorList>
            <consortium name="The Broad Institute Genomics Platform"/>
            <consortium name="The Broad Institute Genome Sequencing Center for Infectious Disease"/>
            <person name="Wu L."/>
            <person name="Ma J."/>
        </authorList>
    </citation>
    <scope>NUCLEOTIDE SEQUENCE [LARGE SCALE GENOMIC DNA]</scope>
    <source>
        <strain evidence="3">KCTC 62102</strain>
    </source>
</reference>
<proteinExistence type="predicted"/>
<feature type="domain" description="HipA-like kinase" evidence="1">
    <location>
        <begin position="9"/>
        <end position="167"/>
    </location>
</feature>
<dbReference type="GO" id="GO:0016301">
    <property type="term" value="F:kinase activity"/>
    <property type="evidence" value="ECO:0007669"/>
    <property type="project" value="UniProtKB-KW"/>
</dbReference>
<evidence type="ECO:0000313" key="3">
    <source>
        <dbReference type="Proteomes" id="UP001595445"/>
    </source>
</evidence>
<evidence type="ECO:0000313" key="2">
    <source>
        <dbReference type="EMBL" id="MFC3085032.1"/>
    </source>
</evidence>
<gene>
    <name evidence="2" type="ORF">ACFOD6_03115</name>
</gene>
<keyword evidence="3" id="KW-1185">Reference proteome</keyword>
<accession>A0ABV7DR99</accession>
<dbReference type="InterPro" id="IPR046748">
    <property type="entry name" value="HipA_2"/>
</dbReference>
<dbReference type="RefSeq" id="WP_197647427.1">
    <property type="nucleotide sequence ID" value="NZ_JAEACP010000029.1"/>
</dbReference>
<organism evidence="2 3">
    <name type="scientific">Tabrizicola soli</name>
    <dbReference type="NCBI Taxonomy" id="2185115"/>
    <lineage>
        <taxon>Bacteria</taxon>
        <taxon>Pseudomonadati</taxon>
        <taxon>Pseudomonadota</taxon>
        <taxon>Alphaproteobacteria</taxon>
        <taxon>Rhodobacterales</taxon>
        <taxon>Paracoccaceae</taxon>
        <taxon>Tabrizicola</taxon>
    </lineage>
</organism>
<sequence length="262" mass="28496">MIPRAVLTRIDRVAIQGRTGPILSACEADGEEEIEVFVKLSAGCDQNVVNLAREAIAACLAADLGLPVPRPWLVEIPPEIIPAVTDAQVADKLRRSCPVAFGSTRTPGFSAWTTGQRLSDAMRPVASSVLLFDAIIQNPDRRAENPNCLVRGDDLRIIDHELAFAHRLILLWRAPWILGGMNDLAAPGRHIFVHELKGAPIDFGPIKSRWAALSDARLREYEGVIPPEWAAARDDIDAALKLIAGARDNIDACIAELGRILS</sequence>
<dbReference type="Proteomes" id="UP001595445">
    <property type="component" value="Unassembled WGS sequence"/>
</dbReference>
<evidence type="ECO:0000259" key="1">
    <source>
        <dbReference type="Pfam" id="PF20613"/>
    </source>
</evidence>
<comment type="caution">
    <text evidence="2">The sequence shown here is derived from an EMBL/GenBank/DDBJ whole genome shotgun (WGS) entry which is preliminary data.</text>
</comment>
<keyword evidence="2" id="KW-0808">Transferase</keyword>
<protein>
    <submittedName>
        <fullName evidence="2">HipA family kinase</fullName>
    </submittedName>
</protein>
<dbReference type="EMBL" id="JBHRSM010000005">
    <property type="protein sequence ID" value="MFC3085032.1"/>
    <property type="molecule type" value="Genomic_DNA"/>
</dbReference>
<dbReference type="Pfam" id="PF20613">
    <property type="entry name" value="HipA_2"/>
    <property type="match status" value="1"/>
</dbReference>
<name>A0ABV7DR99_9RHOB</name>
<keyword evidence="2" id="KW-0418">Kinase</keyword>